<protein>
    <submittedName>
        <fullName evidence="7">TetR family transcriptional regulator</fullName>
    </submittedName>
    <submittedName>
        <fullName evidence="6">TetR/AcrR family transcriptional regulator</fullName>
    </submittedName>
    <submittedName>
        <fullName evidence="8">Transcriptional regulator, TetR family</fullName>
    </submittedName>
</protein>
<dbReference type="GO" id="GO:0000976">
    <property type="term" value="F:transcription cis-regulatory region binding"/>
    <property type="evidence" value="ECO:0007669"/>
    <property type="project" value="TreeGrafter"/>
</dbReference>
<dbReference type="FunFam" id="1.10.10.60:FF:000141">
    <property type="entry name" value="TetR family transcriptional regulator"/>
    <property type="match status" value="1"/>
</dbReference>
<dbReference type="PRINTS" id="PR00455">
    <property type="entry name" value="HTHTETR"/>
</dbReference>
<evidence type="ECO:0000256" key="4">
    <source>
        <dbReference type="PROSITE-ProRule" id="PRU00335"/>
    </source>
</evidence>
<organism evidence="8 10">
    <name type="scientific">Pseudomonas reinekei</name>
    <dbReference type="NCBI Taxonomy" id="395598"/>
    <lineage>
        <taxon>Bacteria</taxon>
        <taxon>Pseudomonadati</taxon>
        <taxon>Pseudomonadota</taxon>
        <taxon>Gammaproteobacteria</taxon>
        <taxon>Pseudomonadales</taxon>
        <taxon>Pseudomonadaceae</taxon>
        <taxon>Pseudomonas</taxon>
    </lineage>
</organism>
<dbReference type="Gene3D" id="1.10.10.60">
    <property type="entry name" value="Homeodomain-like"/>
    <property type="match status" value="1"/>
</dbReference>
<reference evidence="6 11" key="4">
    <citation type="submission" date="2019-09" db="EMBL/GenBank/DDBJ databases">
        <title>Draft genome sequences of 48 bacterial type strains from the CCUG.</title>
        <authorList>
            <person name="Tunovic T."/>
            <person name="Pineiro-Iglesias B."/>
            <person name="Unosson C."/>
            <person name="Inganas E."/>
            <person name="Ohlen M."/>
            <person name="Cardew S."/>
            <person name="Jensie-Markopoulos S."/>
            <person name="Salva-Serra F."/>
            <person name="Jaen-Luchoro D."/>
            <person name="Karlsson R."/>
            <person name="Svensson-Stadler L."/>
            <person name="Chun J."/>
            <person name="Moore E."/>
        </authorList>
    </citation>
    <scope>NUCLEOTIDE SEQUENCE [LARGE SCALE GENOMIC DNA]</scope>
    <source>
        <strain evidence="6 11">CCUG 53116</strain>
    </source>
</reference>
<evidence type="ECO:0000313" key="9">
    <source>
        <dbReference type="Proteomes" id="UP000186756"/>
    </source>
</evidence>
<dbReference type="PANTHER" id="PTHR30055:SF146">
    <property type="entry name" value="HTH-TYPE TRANSCRIPTIONAL DUAL REGULATOR CECR"/>
    <property type="match status" value="1"/>
</dbReference>
<dbReference type="Proteomes" id="UP000460142">
    <property type="component" value="Unassembled WGS sequence"/>
</dbReference>
<keyword evidence="1" id="KW-0805">Transcription regulation</keyword>
<dbReference type="EMBL" id="LT629709">
    <property type="protein sequence ID" value="SDO63599.1"/>
    <property type="molecule type" value="Genomic_DNA"/>
</dbReference>
<dbReference type="InterPro" id="IPR001647">
    <property type="entry name" value="HTH_TetR"/>
</dbReference>
<evidence type="ECO:0000313" key="10">
    <source>
        <dbReference type="Proteomes" id="UP000198549"/>
    </source>
</evidence>
<dbReference type="RefSeq" id="WP_075946723.1">
    <property type="nucleotide sequence ID" value="NZ_LT629709.1"/>
</dbReference>
<evidence type="ECO:0000256" key="1">
    <source>
        <dbReference type="ARBA" id="ARBA00023015"/>
    </source>
</evidence>
<reference evidence="9" key="3">
    <citation type="submission" date="2017-01" db="EMBL/GenBank/DDBJ databases">
        <authorList>
            <person name="Poblete-Castro I."/>
        </authorList>
    </citation>
    <scope>NUCLEOTIDE SEQUENCE [LARGE SCALE GENOMIC DNA]</scope>
    <source>
        <strain evidence="9">DSM 18361 / CCUG 53116 / MT1</strain>
    </source>
</reference>
<evidence type="ECO:0000313" key="6">
    <source>
        <dbReference type="EMBL" id="KAB0485100.1"/>
    </source>
</evidence>
<dbReference type="EMBL" id="VZPS01000008">
    <property type="protein sequence ID" value="KAB0485100.1"/>
    <property type="molecule type" value="Genomic_DNA"/>
</dbReference>
<dbReference type="PROSITE" id="PS50977">
    <property type="entry name" value="HTH_TETR_2"/>
    <property type="match status" value="1"/>
</dbReference>
<feature type="DNA-binding region" description="H-T-H motif" evidence="4">
    <location>
        <begin position="40"/>
        <end position="59"/>
    </location>
</feature>
<evidence type="ECO:0000256" key="3">
    <source>
        <dbReference type="ARBA" id="ARBA00023163"/>
    </source>
</evidence>
<dbReference type="InterPro" id="IPR039536">
    <property type="entry name" value="TetR_C_Proteobacteria"/>
</dbReference>
<dbReference type="Proteomes" id="UP000186756">
    <property type="component" value="Unassembled WGS sequence"/>
</dbReference>
<evidence type="ECO:0000313" key="8">
    <source>
        <dbReference type="EMBL" id="SDO63599.1"/>
    </source>
</evidence>
<keyword evidence="3" id="KW-0804">Transcription</keyword>
<evidence type="ECO:0000256" key="2">
    <source>
        <dbReference type="ARBA" id="ARBA00023125"/>
    </source>
</evidence>
<name>A0A1H0L5R2_PSERE</name>
<dbReference type="Pfam" id="PF00440">
    <property type="entry name" value="TetR_N"/>
    <property type="match status" value="1"/>
</dbReference>
<keyword evidence="2 4" id="KW-0238">DNA-binding</keyword>
<keyword evidence="9" id="KW-1185">Reference proteome</keyword>
<proteinExistence type="predicted"/>
<dbReference type="AlphaFoldDB" id="A0A1H0L5R2"/>
<dbReference type="OrthoDB" id="8535430at2"/>
<feature type="domain" description="HTH tetR-type" evidence="5">
    <location>
        <begin position="17"/>
        <end position="77"/>
    </location>
</feature>
<gene>
    <name evidence="7" type="ORF">BVK86_12480</name>
    <name evidence="6" type="ORF">F7R15_14970</name>
    <name evidence="8" type="ORF">SAMN04490202_1440</name>
</gene>
<dbReference type="PANTHER" id="PTHR30055">
    <property type="entry name" value="HTH-TYPE TRANSCRIPTIONAL REGULATOR RUTR"/>
    <property type="match status" value="1"/>
</dbReference>
<dbReference type="Pfam" id="PF14246">
    <property type="entry name" value="TetR_C_7"/>
    <property type="match status" value="1"/>
</dbReference>
<reference evidence="8 10" key="1">
    <citation type="submission" date="2016-10" db="EMBL/GenBank/DDBJ databases">
        <authorList>
            <person name="de Groot N.N."/>
        </authorList>
    </citation>
    <scope>NUCLEOTIDE SEQUENCE [LARGE SCALE GENOMIC DNA]</scope>
    <source>
        <strain evidence="8 10">BS3776</strain>
    </source>
</reference>
<dbReference type="EMBL" id="MSTQ01000006">
    <property type="protein sequence ID" value="OLU03116.1"/>
    <property type="molecule type" value="Genomic_DNA"/>
</dbReference>
<sequence>MSNNPSAPSGPGRPKDLVKRQAILDAAKTLFLSKGYANTSMDAVAAEAGVSKLTVYSHFNDKETLFSAAVMAKCEEQLPTLFFELPEGVSVDTVLLNIARGFHHLINSDESLNLHRLIMALGSQDPKLSLIFFEAGPQRMLQGMERLLTKIDQSGVLSINKPRNAAEHFFCLLKGAANFRLLFGCGEPLDDEAAESHVQEVVELFMRAYRPE</sequence>
<evidence type="ECO:0000313" key="11">
    <source>
        <dbReference type="Proteomes" id="UP000460142"/>
    </source>
</evidence>
<dbReference type="Gene3D" id="1.10.357.10">
    <property type="entry name" value="Tetracycline Repressor, domain 2"/>
    <property type="match status" value="1"/>
</dbReference>
<reference evidence="7" key="2">
    <citation type="submission" date="2017-01" db="EMBL/GenBank/DDBJ databases">
        <authorList>
            <person name="Mah S.A."/>
            <person name="Swanson W.J."/>
            <person name="Moy G.W."/>
            <person name="Vacquier V.D."/>
        </authorList>
    </citation>
    <scope>NUCLEOTIDE SEQUENCE [LARGE SCALE GENOMIC DNA]</scope>
    <source>
        <strain evidence="7">MT1</strain>
    </source>
</reference>
<evidence type="ECO:0000313" key="7">
    <source>
        <dbReference type="EMBL" id="OLU03116.1"/>
    </source>
</evidence>
<dbReference type="InterPro" id="IPR050109">
    <property type="entry name" value="HTH-type_TetR-like_transc_reg"/>
</dbReference>
<evidence type="ECO:0000259" key="5">
    <source>
        <dbReference type="PROSITE" id="PS50977"/>
    </source>
</evidence>
<dbReference type="SUPFAM" id="SSF46689">
    <property type="entry name" value="Homeodomain-like"/>
    <property type="match status" value="1"/>
</dbReference>
<accession>A0A1H0L5R2</accession>
<dbReference type="Proteomes" id="UP000198549">
    <property type="component" value="Chromosome I"/>
</dbReference>
<dbReference type="GO" id="GO:0003700">
    <property type="term" value="F:DNA-binding transcription factor activity"/>
    <property type="evidence" value="ECO:0007669"/>
    <property type="project" value="TreeGrafter"/>
</dbReference>
<dbReference type="InterPro" id="IPR009057">
    <property type="entry name" value="Homeodomain-like_sf"/>
</dbReference>